<evidence type="ECO:0000313" key="1">
    <source>
        <dbReference type="EMBL" id="ADY01907.1"/>
    </source>
</evidence>
<dbReference type="HOGENOM" id="CLU_204988_0_0_2"/>
<evidence type="ECO:0000313" key="2">
    <source>
        <dbReference type="Proteomes" id="UP000007485"/>
    </source>
</evidence>
<keyword evidence="2" id="KW-1185">Reference proteome</keyword>
<name>F0QUJ8_VULM7</name>
<dbReference type="AlphaFoldDB" id="F0QUJ8"/>
<dbReference type="OrthoDB" id="378361at2157"/>
<dbReference type="EMBL" id="CP002529">
    <property type="protein sequence ID" value="ADY01907.1"/>
    <property type="molecule type" value="Genomic_DNA"/>
</dbReference>
<accession>F0QUJ8</accession>
<dbReference type="InterPro" id="IPR036388">
    <property type="entry name" value="WH-like_DNA-bd_sf"/>
</dbReference>
<sequence>MRYVMARLGVRPTNVTLSRDLNNLVKMSFLTKDGEFYGIPDPIIRYAVLKMR</sequence>
<protein>
    <submittedName>
        <fullName evidence="1">ATPase</fullName>
    </submittedName>
</protein>
<dbReference type="InterPro" id="IPR036390">
    <property type="entry name" value="WH_DNA-bd_sf"/>
</dbReference>
<dbReference type="KEGG" id="vmo:VMUT_1703"/>
<proteinExistence type="predicted"/>
<dbReference type="RefSeq" id="WP_013605069.1">
    <property type="nucleotide sequence ID" value="NC_015151.1"/>
</dbReference>
<gene>
    <name evidence="1" type="ordered locus">VMUT_1703</name>
</gene>
<dbReference type="Gene3D" id="1.10.10.10">
    <property type="entry name" value="Winged helix-like DNA-binding domain superfamily/Winged helix DNA-binding domain"/>
    <property type="match status" value="1"/>
</dbReference>
<dbReference type="STRING" id="985053.VMUT_1703"/>
<dbReference type="eggNOG" id="arCOG03169">
    <property type="taxonomic scope" value="Archaea"/>
</dbReference>
<dbReference type="GeneID" id="41351488"/>
<dbReference type="Proteomes" id="UP000007485">
    <property type="component" value="Chromosome"/>
</dbReference>
<dbReference type="SUPFAM" id="SSF46785">
    <property type="entry name" value="Winged helix' DNA-binding domain"/>
    <property type="match status" value="1"/>
</dbReference>
<organism evidence="1 2">
    <name type="scientific">Vulcanisaeta moutnovskia (strain 768-28)</name>
    <dbReference type="NCBI Taxonomy" id="985053"/>
    <lineage>
        <taxon>Archaea</taxon>
        <taxon>Thermoproteota</taxon>
        <taxon>Thermoprotei</taxon>
        <taxon>Thermoproteales</taxon>
        <taxon>Thermoproteaceae</taxon>
        <taxon>Vulcanisaeta</taxon>
    </lineage>
</organism>
<reference evidence="1 2" key="1">
    <citation type="journal article" date="2011" name="J. Bacteriol.">
        <title>Complete genome sequence of 'Vulcanisaeta moutnovskia' strain 768-28, a novel member of the hyperthermophilic crenarchaeal genus vulcanisaeta.</title>
        <authorList>
            <person name="Gumerov V.M."/>
            <person name="Mardanov A.V."/>
            <person name="Beletsky A.V."/>
            <person name="Prokofeva M.I."/>
            <person name="Bonch-Osmolovskaya E.A."/>
            <person name="Ravin N.V."/>
            <person name="Skryabin K.G."/>
        </authorList>
    </citation>
    <scope>NUCLEOTIDE SEQUENCE [LARGE SCALE GENOMIC DNA]</scope>
    <source>
        <strain evidence="1 2">768-28</strain>
    </source>
</reference>